<evidence type="ECO:0000259" key="3">
    <source>
        <dbReference type="Pfam" id="PF00483"/>
    </source>
</evidence>
<organism evidence="4 5">
    <name type="scientific">Candidatus Zambryskibacteria bacterium RIFCSPLOWO2_01_FULL_45_21</name>
    <dbReference type="NCBI Taxonomy" id="1802761"/>
    <lineage>
        <taxon>Bacteria</taxon>
        <taxon>Candidatus Zambryskiibacteriota</taxon>
    </lineage>
</organism>
<dbReference type="GO" id="GO:0016779">
    <property type="term" value="F:nucleotidyltransferase activity"/>
    <property type="evidence" value="ECO:0007669"/>
    <property type="project" value="UniProtKB-KW"/>
</dbReference>
<dbReference type="Gene3D" id="3.90.550.10">
    <property type="entry name" value="Spore Coat Polysaccharide Biosynthesis Protein SpsA, Chain A"/>
    <property type="match status" value="1"/>
</dbReference>
<evidence type="ECO:0000256" key="2">
    <source>
        <dbReference type="ARBA" id="ARBA00022695"/>
    </source>
</evidence>
<dbReference type="SUPFAM" id="SSF53448">
    <property type="entry name" value="Nucleotide-diphospho-sugar transferases"/>
    <property type="match status" value="1"/>
</dbReference>
<accession>A0A1G2U1N1</accession>
<evidence type="ECO:0000313" key="4">
    <source>
        <dbReference type="EMBL" id="OHB03428.1"/>
    </source>
</evidence>
<dbReference type="Proteomes" id="UP000176800">
    <property type="component" value="Unassembled WGS sequence"/>
</dbReference>
<dbReference type="CDD" id="cd04181">
    <property type="entry name" value="NTP_transferase"/>
    <property type="match status" value="1"/>
</dbReference>
<dbReference type="InterPro" id="IPR029044">
    <property type="entry name" value="Nucleotide-diphossugar_trans"/>
</dbReference>
<keyword evidence="2" id="KW-0548">Nucleotidyltransferase</keyword>
<feature type="domain" description="Nucleotidyl transferase" evidence="3">
    <location>
        <begin position="3"/>
        <end position="224"/>
    </location>
</feature>
<sequence length="227" mass="25947">MQAVILAAGKGTRMNHLASDLPKVLLEVKNKTLLEYKFDVLPEFIKEIVLVVGYKKDTIIDKYGENYSGKKITYIEDKTLTGTAHALWQTKNVLKNQFLVMMGDDIYSKDSIQKVAENNWGVVCKKVSREEDGSRIILDENGKLTDFVTPKIYREKFNDGGFVFTGLYSLDTDIFKYEPVKMKTKEEWGLPQTLLVAAKNREIKIIEADFWIPISSPEDLEKAKKLI</sequence>
<dbReference type="InterPro" id="IPR005835">
    <property type="entry name" value="NTP_transferase_dom"/>
</dbReference>
<evidence type="ECO:0000313" key="5">
    <source>
        <dbReference type="Proteomes" id="UP000176800"/>
    </source>
</evidence>
<dbReference type="Pfam" id="PF00483">
    <property type="entry name" value="NTP_transferase"/>
    <property type="match status" value="1"/>
</dbReference>
<dbReference type="PANTHER" id="PTHR43584:SF8">
    <property type="entry name" value="N-ACETYLMURAMATE ALPHA-1-PHOSPHATE URIDYLYLTRANSFERASE"/>
    <property type="match status" value="1"/>
</dbReference>
<name>A0A1G2U1N1_9BACT</name>
<keyword evidence="1" id="KW-0808">Transferase</keyword>
<dbReference type="EMBL" id="MHWE01000018">
    <property type="protein sequence ID" value="OHB03428.1"/>
    <property type="molecule type" value="Genomic_DNA"/>
</dbReference>
<dbReference type="InterPro" id="IPR050065">
    <property type="entry name" value="GlmU-like"/>
</dbReference>
<dbReference type="PANTHER" id="PTHR43584">
    <property type="entry name" value="NUCLEOTIDYL TRANSFERASE"/>
    <property type="match status" value="1"/>
</dbReference>
<protein>
    <recommendedName>
        <fullName evidence="3">Nucleotidyl transferase domain-containing protein</fullName>
    </recommendedName>
</protein>
<comment type="caution">
    <text evidence="4">The sequence shown here is derived from an EMBL/GenBank/DDBJ whole genome shotgun (WGS) entry which is preliminary data.</text>
</comment>
<dbReference type="AlphaFoldDB" id="A0A1G2U1N1"/>
<proteinExistence type="predicted"/>
<reference evidence="4 5" key="1">
    <citation type="journal article" date="2016" name="Nat. Commun.">
        <title>Thousands of microbial genomes shed light on interconnected biogeochemical processes in an aquifer system.</title>
        <authorList>
            <person name="Anantharaman K."/>
            <person name="Brown C.T."/>
            <person name="Hug L.A."/>
            <person name="Sharon I."/>
            <person name="Castelle C.J."/>
            <person name="Probst A.J."/>
            <person name="Thomas B.C."/>
            <person name="Singh A."/>
            <person name="Wilkins M.J."/>
            <person name="Karaoz U."/>
            <person name="Brodie E.L."/>
            <person name="Williams K.H."/>
            <person name="Hubbard S.S."/>
            <person name="Banfield J.F."/>
        </authorList>
    </citation>
    <scope>NUCLEOTIDE SEQUENCE [LARGE SCALE GENOMIC DNA]</scope>
</reference>
<evidence type="ECO:0000256" key="1">
    <source>
        <dbReference type="ARBA" id="ARBA00022679"/>
    </source>
</evidence>
<gene>
    <name evidence="4" type="ORF">A3B14_02775</name>
</gene>